<evidence type="ECO:0000256" key="1">
    <source>
        <dbReference type="SAM" id="MobiDB-lite"/>
    </source>
</evidence>
<protein>
    <submittedName>
        <fullName evidence="3">Uncharacterized protein</fullName>
    </submittedName>
</protein>
<keyword evidence="2" id="KW-0732">Signal</keyword>
<reference evidence="3 4" key="1">
    <citation type="journal article" date="2010" name="Plant Cell">
        <title>The Chlorella variabilis NC64A genome reveals adaptation to photosymbiosis, coevolution with viruses, and cryptic sex.</title>
        <authorList>
            <person name="Blanc G."/>
            <person name="Duncan G."/>
            <person name="Agarkova I."/>
            <person name="Borodovsky M."/>
            <person name="Gurnon J."/>
            <person name="Kuo A."/>
            <person name="Lindquist E."/>
            <person name="Lucas S."/>
            <person name="Pangilinan J."/>
            <person name="Polle J."/>
            <person name="Salamov A."/>
            <person name="Terry A."/>
            <person name="Yamada T."/>
            <person name="Dunigan D.D."/>
            <person name="Grigoriev I.V."/>
            <person name="Claverie J.M."/>
            <person name="Van Etten J.L."/>
        </authorList>
    </citation>
    <scope>NUCLEOTIDE SEQUENCE [LARGE SCALE GENOMIC DNA]</scope>
    <source>
        <strain evidence="3 4">NC64A</strain>
    </source>
</reference>
<dbReference type="InParanoid" id="E1ZNH1"/>
<organism evidence="4">
    <name type="scientific">Chlorella variabilis</name>
    <name type="common">Green alga</name>
    <dbReference type="NCBI Taxonomy" id="554065"/>
    <lineage>
        <taxon>Eukaryota</taxon>
        <taxon>Viridiplantae</taxon>
        <taxon>Chlorophyta</taxon>
        <taxon>core chlorophytes</taxon>
        <taxon>Trebouxiophyceae</taxon>
        <taxon>Chlorellales</taxon>
        <taxon>Chlorellaceae</taxon>
        <taxon>Chlorella clade</taxon>
        <taxon>Chlorella</taxon>
    </lineage>
</organism>
<evidence type="ECO:0000313" key="3">
    <source>
        <dbReference type="EMBL" id="EFN52606.1"/>
    </source>
</evidence>
<feature type="region of interest" description="Disordered" evidence="1">
    <location>
        <begin position="88"/>
        <end position="111"/>
    </location>
</feature>
<feature type="region of interest" description="Disordered" evidence="1">
    <location>
        <begin position="32"/>
        <end position="73"/>
    </location>
</feature>
<feature type="region of interest" description="Disordered" evidence="1">
    <location>
        <begin position="127"/>
        <end position="147"/>
    </location>
</feature>
<proteinExistence type="predicted"/>
<gene>
    <name evidence="3" type="ORF">CHLNCDRAFT_138655</name>
</gene>
<dbReference type="Proteomes" id="UP000008141">
    <property type="component" value="Unassembled WGS sequence"/>
</dbReference>
<dbReference type="RefSeq" id="XP_005844708.1">
    <property type="nucleotide sequence ID" value="XM_005844646.1"/>
</dbReference>
<feature type="chain" id="PRO_5003155928" evidence="2">
    <location>
        <begin position="30"/>
        <end position="147"/>
    </location>
</feature>
<evidence type="ECO:0000313" key="4">
    <source>
        <dbReference type="Proteomes" id="UP000008141"/>
    </source>
</evidence>
<name>E1ZNH1_CHLVA</name>
<feature type="compositionally biased region" description="Low complexity" evidence="1">
    <location>
        <begin position="32"/>
        <end position="41"/>
    </location>
</feature>
<dbReference type="EMBL" id="GL433855">
    <property type="protein sequence ID" value="EFN52606.1"/>
    <property type="molecule type" value="Genomic_DNA"/>
</dbReference>
<dbReference type="AlphaFoldDB" id="E1ZNH1"/>
<feature type="signal peptide" evidence="2">
    <location>
        <begin position="1"/>
        <end position="29"/>
    </location>
</feature>
<sequence>MQRCSLNVAAATLQVVVVHLLFSAAAAAAARGPPASAPSDAFDVIPPAARHTTGADPLGSSGESVEGQLLEPEDRFLKAADYTPLPTAMPQRPWAAQRPAEPAVPHSAAETALPPAGELWEPAAAAAAGSGQASAAGVASGKAGAAA</sequence>
<accession>E1ZNH1</accession>
<dbReference type="GeneID" id="17352091"/>
<evidence type="ECO:0000256" key="2">
    <source>
        <dbReference type="SAM" id="SignalP"/>
    </source>
</evidence>
<keyword evidence="4" id="KW-1185">Reference proteome</keyword>
<dbReference type="KEGG" id="cvr:CHLNCDRAFT_138655"/>